<dbReference type="GO" id="GO:0000049">
    <property type="term" value="F:tRNA binding"/>
    <property type="evidence" value="ECO:0007669"/>
    <property type="project" value="InterPro"/>
</dbReference>
<dbReference type="NCBIfam" id="TIGR00188">
    <property type="entry name" value="rnpA"/>
    <property type="match status" value="1"/>
</dbReference>
<dbReference type="PANTHER" id="PTHR33992:SF1">
    <property type="entry name" value="RIBONUCLEASE P PROTEIN COMPONENT"/>
    <property type="match status" value="1"/>
</dbReference>
<evidence type="ECO:0000256" key="3">
    <source>
        <dbReference type="ARBA" id="ARBA00022759"/>
    </source>
</evidence>
<dbReference type="EC" id="3.1.26.5" evidence="6"/>
<dbReference type="GO" id="GO:0004526">
    <property type="term" value="F:ribonuclease P activity"/>
    <property type="evidence" value="ECO:0007669"/>
    <property type="project" value="UniProtKB-UniRule"/>
</dbReference>
<dbReference type="EMBL" id="MHCP01000015">
    <property type="protein sequence ID" value="OGY24078.1"/>
    <property type="molecule type" value="Genomic_DNA"/>
</dbReference>
<dbReference type="InterPro" id="IPR014721">
    <property type="entry name" value="Ribsml_uS5_D2-typ_fold_subgr"/>
</dbReference>
<sequence length="110" mass="13034">MLPEKFRLKIGQSNYRNWVGKKEVYTPLFKLIYRKKVSRSDTKIGFVVTGKIGKATKRNKIRRWLSEVVKDSIERFPKGTEAVFIVSIPKEEITYEKIVDWVDKILPRIY</sequence>
<dbReference type="SUPFAM" id="SSF54211">
    <property type="entry name" value="Ribosomal protein S5 domain 2-like"/>
    <property type="match status" value="1"/>
</dbReference>
<gene>
    <name evidence="7" type="ORF">A2172_00855</name>
</gene>
<protein>
    <recommendedName>
        <fullName evidence="6">Ribonuclease P protein component</fullName>
        <ecNumber evidence="6">3.1.26.5</ecNumber>
    </recommendedName>
</protein>
<evidence type="ECO:0000256" key="2">
    <source>
        <dbReference type="ARBA" id="ARBA00022722"/>
    </source>
</evidence>
<name>A0A1G1W8S7_9BACT</name>
<dbReference type="GO" id="GO:0042781">
    <property type="term" value="F:3'-tRNA processing endoribonuclease activity"/>
    <property type="evidence" value="ECO:0007669"/>
    <property type="project" value="TreeGrafter"/>
</dbReference>
<evidence type="ECO:0000256" key="1">
    <source>
        <dbReference type="ARBA" id="ARBA00022694"/>
    </source>
</evidence>
<keyword evidence="5" id="KW-0694">RNA-binding</keyword>
<dbReference type="PANTHER" id="PTHR33992">
    <property type="entry name" value="RIBONUCLEASE P PROTEIN COMPONENT"/>
    <property type="match status" value="1"/>
</dbReference>
<dbReference type="STRING" id="1802593.A2172_00855"/>
<reference evidence="7 8" key="1">
    <citation type="journal article" date="2016" name="Nat. Commun.">
        <title>Thousands of microbial genomes shed light on interconnected biogeochemical processes in an aquifer system.</title>
        <authorList>
            <person name="Anantharaman K."/>
            <person name="Brown C.T."/>
            <person name="Hug L.A."/>
            <person name="Sharon I."/>
            <person name="Castelle C.J."/>
            <person name="Probst A.J."/>
            <person name="Thomas B.C."/>
            <person name="Singh A."/>
            <person name="Wilkins M.J."/>
            <person name="Karaoz U."/>
            <person name="Brodie E.L."/>
            <person name="Williams K.H."/>
            <person name="Hubbard S.S."/>
            <person name="Banfield J.F."/>
        </authorList>
    </citation>
    <scope>NUCLEOTIDE SEQUENCE [LARGE SCALE GENOMIC DNA]</scope>
</reference>
<dbReference type="AlphaFoldDB" id="A0A1G1W8S7"/>
<dbReference type="InterPro" id="IPR020568">
    <property type="entry name" value="Ribosomal_Su5_D2-typ_SF"/>
</dbReference>
<organism evidence="7 8">
    <name type="scientific">Candidatus Woykebacteria bacterium RBG_13_40_15</name>
    <dbReference type="NCBI Taxonomy" id="1802593"/>
    <lineage>
        <taxon>Bacteria</taxon>
        <taxon>Candidatus Woykeibacteriota</taxon>
    </lineage>
</organism>
<keyword evidence="3" id="KW-0255">Endonuclease</keyword>
<dbReference type="GO" id="GO:0030677">
    <property type="term" value="C:ribonuclease P complex"/>
    <property type="evidence" value="ECO:0007669"/>
    <property type="project" value="TreeGrafter"/>
</dbReference>
<evidence type="ECO:0000256" key="4">
    <source>
        <dbReference type="ARBA" id="ARBA00022801"/>
    </source>
</evidence>
<dbReference type="Pfam" id="PF00825">
    <property type="entry name" value="Ribonuclease_P"/>
    <property type="match status" value="1"/>
</dbReference>
<evidence type="ECO:0000256" key="5">
    <source>
        <dbReference type="ARBA" id="ARBA00022884"/>
    </source>
</evidence>
<evidence type="ECO:0000256" key="6">
    <source>
        <dbReference type="NCBIfam" id="TIGR00188"/>
    </source>
</evidence>
<comment type="caution">
    <text evidence="7">The sequence shown here is derived from an EMBL/GenBank/DDBJ whole genome shotgun (WGS) entry which is preliminary data.</text>
</comment>
<dbReference type="Gene3D" id="3.30.230.10">
    <property type="match status" value="1"/>
</dbReference>
<dbReference type="Proteomes" id="UP000176631">
    <property type="component" value="Unassembled WGS sequence"/>
</dbReference>
<keyword evidence="2" id="KW-0540">Nuclease</keyword>
<keyword evidence="1" id="KW-0819">tRNA processing</keyword>
<proteinExistence type="predicted"/>
<evidence type="ECO:0000313" key="7">
    <source>
        <dbReference type="EMBL" id="OGY24078.1"/>
    </source>
</evidence>
<accession>A0A1G1W8S7</accession>
<dbReference type="InterPro" id="IPR000100">
    <property type="entry name" value="RNase_P"/>
</dbReference>
<keyword evidence="4" id="KW-0378">Hydrolase</keyword>
<evidence type="ECO:0000313" key="8">
    <source>
        <dbReference type="Proteomes" id="UP000176631"/>
    </source>
</evidence>